<dbReference type="OrthoDB" id="9800643at2"/>
<accession>A0A348HE20</accession>
<dbReference type="GO" id="GO:0005829">
    <property type="term" value="C:cytosol"/>
    <property type="evidence" value="ECO:0007669"/>
    <property type="project" value="TreeGrafter"/>
</dbReference>
<organism evidence="6 7">
    <name type="scientific">Zymobacter palmae</name>
    <dbReference type="NCBI Taxonomy" id="33074"/>
    <lineage>
        <taxon>Bacteria</taxon>
        <taxon>Pseudomonadati</taxon>
        <taxon>Pseudomonadota</taxon>
        <taxon>Gammaproteobacteria</taxon>
        <taxon>Oceanospirillales</taxon>
        <taxon>Halomonadaceae</taxon>
        <taxon>Zymobacter group</taxon>
        <taxon>Zymobacter</taxon>
    </lineage>
</organism>
<sequence>MSNFDNYAAVPGEQPSVRLPSLDTLQLSDHIVAEALLTPRDLLRWCTSVFEQGQQGKPLYYGHGTTTAWDEAAALVMGALNLPHEAAPEVLDARLLRAERDHIIRLARLRIETRRPLPYLLGEAWFAGLRFKVDERVLIPRSPIAELIEDGFSSWFPERDPARVLDLCTGSGCIGIAAALALPTSHVVLADISDDALDVARINRDRYDLQQRVDVVKSDLFSGLEGQRFDLIVSNPPYVDADDLAAMPAEYHHEPALALGSGADGLDLTRRMLAEARQYLTDDGILIVEVGNSERHLQDAFPELPFIWIEFERGGHGVFALQASDLELLSR</sequence>
<evidence type="ECO:0000256" key="2">
    <source>
        <dbReference type="ARBA" id="ARBA00022679"/>
    </source>
</evidence>
<dbReference type="GO" id="GO:0032259">
    <property type="term" value="P:methylation"/>
    <property type="evidence" value="ECO:0007669"/>
    <property type="project" value="UniProtKB-KW"/>
</dbReference>
<dbReference type="SUPFAM" id="SSF53335">
    <property type="entry name" value="S-adenosyl-L-methionine-dependent methyltransferases"/>
    <property type="match status" value="1"/>
</dbReference>
<dbReference type="PANTHER" id="PTHR47806:SF1">
    <property type="entry name" value="RIBOSOMAL PROTEIN UL3 GLUTAMINE METHYLTRANSFERASE"/>
    <property type="match status" value="1"/>
</dbReference>
<dbReference type="Pfam" id="PF05175">
    <property type="entry name" value="MTS"/>
    <property type="match status" value="1"/>
</dbReference>
<dbReference type="PROSITE" id="PS00092">
    <property type="entry name" value="N6_MTASE"/>
    <property type="match status" value="1"/>
</dbReference>
<dbReference type="CDD" id="cd02440">
    <property type="entry name" value="AdoMet_MTases"/>
    <property type="match status" value="1"/>
</dbReference>
<keyword evidence="1 4" id="KW-0489">Methyltransferase</keyword>
<protein>
    <recommendedName>
        <fullName evidence="4">Ribosomal protein uL3 glutamine methyltransferase</fullName>
        <shortName evidence="4">uL3 MTase</shortName>
        <ecNumber evidence="4">2.1.1.298</ecNumber>
    </recommendedName>
    <alternativeName>
        <fullName evidence="4">N5-glutamine methyltransferase PrmB</fullName>
    </alternativeName>
</protein>
<dbReference type="InterPro" id="IPR007848">
    <property type="entry name" value="Small_mtfrase_dom"/>
</dbReference>
<dbReference type="Proteomes" id="UP000267342">
    <property type="component" value="Chromosome"/>
</dbReference>
<dbReference type="KEGG" id="zpl:ZBT109_1111"/>
<comment type="function">
    <text evidence="4">Methylates ribosomal protein uL3 on a specific glutamine residue.</text>
</comment>
<feature type="domain" description="Methyltransferase small" evidence="5">
    <location>
        <begin position="156"/>
        <end position="243"/>
    </location>
</feature>
<evidence type="ECO:0000256" key="3">
    <source>
        <dbReference type="ARBA" id="ARBA00022691"/>
    </source>
</evidence>
<dbReference type="NCBIfam" id="TIGR03533">
    <property type="entry name" value="L3_gln_methyl"/>
    <property type="match status" value="1"/>
</dbReference>
<dbReference type="Gene3D" id="3.40.50.150">
    <property type="entry name" value="Vaccinia Virus protein VP39"/>
    <property type="match status" value="1"/>
</dbReference>
<dbReference type="EC" id="2.1.1.298" evidence="4"/>
<dbReference type="STRING" id="1123510.GCA_000620025_02329"/>
<dbReference type="GO" id="GO:0003676">
    <property type="term" value="F:nucleic acid binding"/>
    <property type="evidence" value="ECO:0007669"/>
    <property type="project" value="InterPro"/>
</dbReference>
<reference evidence="6 7" key="1">
    <citation type="submission" date="2018-09" db="EMBL/GenBank/DDBJ databases">
        <title>Zymobacter palmae IAM14233 (=T109) whole genome analysis.</title>
        <authorList>
            <person name="Yanase H."/>
        </authorList>
    </citation>
    <scope>NUCLEOTIDE SEQUENCE [LARGE SCALE GENOMIC DNA]</scope>
    <source>
        <strain evidence="6 7">IAM14233</strain>
    </source>
</reference>
<dbReference type="FunFam" id="3.40.50.150:FF:000042">
    <property type="entry name" value="50S ribosomal protein L3 glutamine methyltransferase"/>
    <property type="match status" value="1"/>
</dbReference>
<evidence type="ECO:0000313" key="6">
    <source>
        <dbReference type="EMBL" id="BBG29872.1"/>
    </source>
</evidence>
<dbReference type="InterPro" id="IPR002052">
    <property type="entry name" value="DNA_methylase_N6_adenine_CS"/>
</dbReference>
<dbReference type="InterPro" id="IPR029063">
    <property type="entry name" value="SAM-dependent_MTases_sf"/>
</dbReference>
<keyword evidence="2 4" id="KW-0808">Transferase</keyword>
<name>A0A348HE20_9GAMM</name>
<evidence type="ECO:0000256" key="1">
    <source>
        <dbReference type="ARBA" id="ARBA00022603"/>
    </source>
</evidence>
<dbReference type="AlphaFoldDB" id="A0A348HE20"/>
<evidence type="ECO:0000313" key="7">
    <source>
        <dbReference type="Proteomes" id="UP000267342"/>
    </source>
</evidence>
<proteinExistence type="inferred from homology"/>
<comment type="catalytic activity">
    <reaction evidence="4">
        <text>L-glutaminyl-[ribosomal protein uL3] + S-adenosyl-L-methionine = N(5)-methyl-L-glutaminyl-[ribosomal protein uL3] + S-adenosyl-L-homocysteine + H(+)</text>
        <dbReference type="Rhea" id="RHEA:45020"/>
        <dbReference type="Rhea" id="RHEA-COMP:11063"/>
        <dbReference type="Rhea" id="RHEA-COMP:11064"/>
        <dbReference type="ChEBI" id="CHEBI:15378"/>
        <dbReference type="ChEBI" id="CHEBI:30011"/>
        <dbReference type="ChEBI" id="CHEBI:57856"/>
        <dbReference type="ChEBI" id="CHEBI:59789"/>
        <dbReference type="ChEBI" id="CHEBI:61891"/>
        <dbReference type="EC" id="2.1.1.298"/>
    </reaction>
</comment>
<dbReference type="PANTHER" id="PTHR47806">
    <property type="entry name" value="50S RIBOSOMAL PROTEIN L3 GLUTAMINE METHYLTRANSFERASE"/>
    <property type="match status" value="1"/>
</dbReference>
<gene>
    <name evidence="4" type="primary">prmB</name>
    <name evidence="6" type="ORF">ZBT109_1111</name>
</gene>
<dbReference type="InterPro" id="IPR017127">
    <property type="entry name" value="Ribosome_uL3_MTase"/>
</dbReference>
<comment type="similarity">
    <text evidence="4">Belongs to the protein N5-glutamine methyltransferase family. PrmB subfamily.</text>
</comment>
<dbReference type="PIRSF" id="PIRSF037167">
    <property type="entry name" value="Mtase_YfcB_prd"/>
    <property type="match status" value="1"/>
</dbReference>
<evidence type="ECO:0000259" key="5">
    <source>
        <dbReference type="Pfam" id="PF05175"/>
    </source>
</evidence>
<keyword evidence="7" id="KW-1185">Reference proteome</keyword>
<dbReference type="RefSeq" id="WP_084261829.1">
    <property type="nucleotide sequence ID" value="NZ_AP018933.1"/>
</dbReference>
<dbReference type="NCBIfam" id="TIGR00536">
    <property type="entry name" value="hemK_fam"/>
    <property type="match status" value="1"/>
</dbReference>
<dbReference type="HAMAP" id="MF_02125">
    <property type="entry name" value="L3_methyltr_PrmB"/>
    <property type="match status" value="1"/>
</dbReference>
<keyword evidence="3 4" id="KW-0949">S-adenosyl-L-methionine</keyword>
<dbReference type="GO" id="GO:0036009">
    <property type="term" value="F:protein-glutamine N-methyltransferase activity"/>
    <property type="evidence" value="ECO:0007669"/>
    <property type="project" value="UniProtKB-UniRule"/>
</dbReference>
<dbReference type="EMBL" id="AP018933">
    <property type="protein sequence ID" value="BBG29872.1"/>
    <property type="molecule type" value="Genomic_DNA"/>
</dbReference>
<dbReference type="InterPro" id="IPR004556">
    <property type="entry name" value="HemK-like"/>
</dbReference>
<evidence type="ECO:0000256" key="4">
    <source>
        <dbReference type="HAMAP-Rule" id="MF_02125"/>
    </source>
</evidence>